<proteinExistence type="predicted"/>
<dbReference type="InterPro" id="IPR052895">
    <property type="entry name" value="HetReg/Transcr_Mod"/>
</dbReference>
<dbReference type="GO" id="GO:0000781">
    <property type="term" value="C:chromosome, telomeric region"/>
    <property type="evidence" value="ECO:0007669"/>
    <property type="project" value="UniProtKB-SubCell"/>
</dbReference>
<dbReference type="Pfam" id="PF26639">
    <property type="entry name" value="Het-6_barrel"/>
    <property type="match status" value="1"/>
</dbReference>
<dbReference type="Gene3D" id="2.40.50.140">
    <property type="entry name" value="Nucleic acid-binding proteins"/>
    <property type="match status" value="1"/>
</dbReference>
<keyword evidence="2" id="KW-0158">Chromosome</keyword>
<name>A0A8H7AY03_9PLEO</name>
<feature type="compositionally biased region" description="Basic and acidic residues" evidence="4">
    <location>
        <begin position="203"/>
        <end position="219"/>
    </location>
</feature>
<gene>
    <name evidence="7" type="ORF">GT037_008219</name>
</gene>
<keyword evidence="3" id="KW-0779">Telomere</keyword>
<dbReference type="PANTHER" id="PTHR24148:SF64">
    <property type="entry name" value="HETEROKARYON INCOMPATIBILITY DOMAIN-CONTAINING PROTEIN"/>
    <property type="match status" value="1"/>
</dbReference>
<dbReference type="Proteomes" id="UP000596902">
    <property type="component" value="Unassembled WGS sequence"/>
</dbReference>
<comment type="caution">
    <text evidence="7">The sequence shown here is derived from an EMBL/GenBank/DDBJ whole genome shotgun (WGS) entry which is preliminary data.</text>
</comment>
<dbReference type="SUPFAM" id="SSF50249">
    <property type="entry name" value="Nucleic acid-binding proteins"/>
    <property type="match status" value="1"/>
</dbReference>
<dbReference type="PANTHER" id="PTHR24148">
    <property type="entry name" value="ANKYRIN REPEAT DOMAIN-CONTAINING PROTEIN 39 HOMOLOG-RELATED"/>
    <property type="match status" value="1"/>
</dbReference>
<dbReference type="RefSeq" id="XP_038783931.1">
    <property type="nucleotide sequence ID" value="XM_038933266.1"/>
</dbReference>
<evidence type="ECO:0000256" key="1">
    <source>
        <dbReference type="ARBA" id="ARBA00004574"/>
    </source>
</evidence>
<feature type="domain" description="Heterokaryon incompatibility" evidence="5">
    <location>
        <begin position="331"/>
        <end position="495"/>
    </location>
</feature>
<evidence type="ECO:0000259" key="5">
    <source>
        <dbReference type="Pfam" id="PF06985"/>
    </source>
</evidence>
<dbReference type="AlphaFoldDB" id="A0A8H7AY03"/>
<dbReference type="InterPro" id="IPR012340">
    <property type="entry name" value="NA-bd_OB-fold"/>
</dbReference>
<evidence type="ECO:0000313" key="7">
    <source>
        <dbReference type="EMBL" id="KAF7673604.1"/>
    </source>
</evidence>
<feature type="compositionally biased region" description="Polar residues" evidence="4">
    <location>
        <begin position="220"/>
        <end position="236"/>
    </location>
</feature>
<accession>A0A8H7AY03</accession>
<reference evidence="7" key="1">
    <citation type="submission" date="2020-01" db="EMBL/GenBank/DDBJ databases">
        <authorList>
            <person name="Feng Z.H.Z."/>
        </authorList>
    </citation>
    <scope>NUCLEOTIDE SEQUENCE</scope>
    <source>
        <strain evidence="7">CBS107.38</strain>
    </source>
</reference>
<evidence type="ECO:0000259" key="6">
    <source>
        <dbReference type="Pfam" id="PF10451"/>
    </source>
</evidence>
<protein>
    <submittedName>
        <fullName evidence="7">Het-domain-containing protein</fullName>
    </submittedName>
</protein>
<evidence type="ECO:0000256" key="4">
    <source>
        <dbReference type="SAM" id="MobiDB-lite"/>
    </source>
</evidence>
<evidence type="ECO:0000313" key="8">
    <source>
        <dbReference type="Proteomes" id="UP000596902"/>
    </source>
</evidence>
<feature type="region of interest" description="Disordered" evidence="4">
    <location>
        <begin position="195"/>
        <end position="242"/>
    </location>
</feature>
<dbReference type="Pfam" id="PF10451">
    <property type="entry name" value="Stn1"/>
    <property type="match status" value="1"/>
</dbReference>
<dbReference type="Pfam" id="PF06985">
    <property type="entry name" value="HET"/>
    <property type="match status" value="1"/>
</dbReference>
<dbReference type="EMBL" id="JAAABM010000012">
    <property type="protein sequence ID" value="KAF7673604.1"/>
    <property type="molecule type" value="Genomic_DNA"/>
</dbReference>
<reference evidence="7" key="2">
    <citation type="submission" date="2020-08" db="EMBL/GenBank/DDBJ databases">
        <title>Draft Genome Sequence of Cumin Blight Pathogen Alternaria burnsii.</title>
        <authorList>
            <person name="Feng Z."/>
        </authorList>
    </citation>
    <scope>NUCLEOTIDE SEQUENCE</scope>
    <source>
        <strain evidence="7">CBS107.38</strain>
    </source>
</reference>
<evidence type="ECO:0000256" key="2">
    <source>
        <dbReference type="ARBA" id="ARBA00022454"/>
    </source>
</evidence>
<sequence length="879" mass="100180">MSTQASSRPYRLYPAYCFKASPTYNTWVKLTAADVQTLRSEKEFQAQRGLYFHLNHPIRYVRIVGVVVAIDEINLRYTALTIDDGSGATIELKIVRIPPVEQNPVDTSSNTKVSNLNIVSRLGIFEVVVDDQPLDIGSVVKAKCTISEFRGNKQLELQRISVITTTDEEARAWAETAAFKQTVLSRPWHISSAEHKQIKHKIKADEKREREYERRKADSQHSILLSLNEPATSTAPLPSIPPTMERFRNRIRAKHDDIVERIRFLRVGRRGHIDQAETTVPIPDAVNKSLQYSRLTRDRTIRVLDLAPGTWDEPVNCSLRTVHLDDDNPRYEAISYAWGDHSDRKPVICNESAITTTRSLFEALQRFRRVDTIRTLWADALCINQADDDEKTSQVRLMSYVYTKAVRVLVWLQHEDDQLVQDSLNAICRFVCEENAFSMFGTVNGTAPDILYRWLDVDVTTVSRMEPSELTDVAVDALELVCRSPWFGRGWVVQEVALSTSTSVFWGHSEIDFEWLGTAAFCVSFENASRLSRGMSYCQNLSDVWKRLRSPYVPRESLLNLFHLTDGLTFNEPKDRIYGLLGIKTLECDLADGQSFIDPDYNITTMECYRRVAAKLLCEWHDLRVLSWMRSVPQSAKDWPSWVPDWNEGNNIPFGYHPNKPPHEEDDSSVVQISETVFGGTQCIEISGFRIDTINREIKEYATLSDGIGNLDVLKAFQALLRRLEHIYSQQCLAFTFGNPRRHLPLDSVRIANRLSEYRAFMGSVFAQDTHGPGVFVSDDSSCSYVPSADRFAHRHVIDRGDRCLFVTSTEMLGIGPRSMTPGDVVVVLHGAQVPFVLKPVDNGLWRFVGECYLYDVNDGRVHREWEEKGSVSEKFTIC</sequence>
<dbReference type="GeneID" id="62206444"/>
<feature type="domain" description="CST complex subunit Stn1 N-terminal" evidence="6">
    <location>
        <begin position="20"/>
        <end position="208"/>
    </location>
</feature>
<evidence type="ECO:0000256" key="3">
    <source>
        <dbReference type="ARBA" id="ARBA00022895"/>
    </source>
</evidence>
<keyword evidence="8" id="KW-1185">Reference proteome</keyword>
<comment type="subcellular location">
    <subcellularLocation>
        <location evidence="1">Chromosome</location>
        <location evidence="1">Telomere</location>
    </subcellularLocation>
</comment>
<dbReference type="InterPro" id="IPR010730">
    <property type="entry name" value="HET"/>
</dbReference>
<dbReference type="InterPro" id="IPR018856">
    <property type="entry name" value="Stn1_N"/>
</dbReference>
<organism evidence="7 8">
    <name type="scientific">Alternaria burnsii</name>
    <dbReference type="NCBI Taxonomy" id="1187904"/>
    <lineage>
        <taxon>Eukaryota</taxon>
        <taxon>Fungi</taxon>
        <taxon>Dikarya</taxon>
        <taxon>Ascomycota</taxon>
        <taxon>Pezizomycotina</taxon>
        <taxon>Dothideomycetes</taxon>
        <taxon>Pleosporomycetidae</taxon>
        <taxon>Pleosporales</taxon>
        <taxon>Pleosporineae</taxon>
        <taxon>Pleosporaceae</taxon>
        <taxon>Alternaria</taxon>
        <taxon>Alternaria sect. Alternaria</taxon>
    </lineage>
</organism>